<gene>
    <name evidence="4" type="ORF">AB1207_21435</name>
</gene>
<dbReference type="InterPro" id="IPR009081">
    <property type="entry name" value="PP-bd_ACP"/>
</dbReference>
<feature type="domain" description="Carrier" evidence="3">
    <location>
        <begin position="539"/>
        <end position="618"/>
    </location>
</feature>
<dbReference type="InterPro" id="IPR020802">
    <property type="entry name" value="TesA-like"/>
</dbReference>
<dbReference type="SUPFAM" id="SSF56801">
    <property type="entry name" value="Acetyl-CoA synthetase-like"/>
    <property type="match status" value="1"/>
</dbReference>
<dbReference type="SUPFAM" id="SSF53474">
    <property type="entry name" value="alpha/beta-Hydrolases"/>
    <property type="match status" value="1"/>
</dbReference>
<dbReference type="InterPro" id="IPR025110">
    <property type="entry name" value="AMP-bd_C"/>
</dbReference>
<keyword evidence="5" id="KW-1185">Reference proteome</keyword>
<evidence type="ECO:0000259" key="3">
    <source>
        <dbReference type="PROSITE" id="PS50075"/>
    </source>
</evidence>
<dbReference type="InterPro" id="IPR045851">
    <property type="entry name" value="AMP-bd_C_sf"/>
</dbReference>
<dbReference type="PROSITE" id="PS50075">
    <property type="entry name" value="CARRIER"/>
    <property type="match status" value="1"/>
</dbReference>
<dbReference type="Gene3D" id="1.10.1200.10">
    <property type="entry name" value="ACP-like"/>
    <property type="match status" value="1"/>
</dbReference>
<dbReference type="Gene3D" id="3.40.50.1820">
    <property type="entry name" value="alpha/beta hydrolase"/>
    <property type="match status" value="1"/>
</dbReference>
<evidence type="ECO:0000313" key="4">
    <source>
        <dbReference type="EMBL" id="MEW9267320.1"/>
    </source>
</evidence>
<dbReference type="RefSeq" id="WP_367640607.1">
    <property type="nucleotide sequence ID" value="NZ_JBFNQN010000017.1"/>
</dbReference>
<dbReference type="SMART" id="SM00824">
    <property type="entry name" value="PKS_TE"/>
    <property type="match status" value="1"/>
</dbReference>
<dbReference type="Pfam" id="PF00501">
    <property type="entry name" value="AMP-binding"/>
    <property type="match status" value="1"/>
</dbReference>
<dbReference type="InterPro" id="IPR001031">
    <property type="entry name" value="Thioesterase"/>
</dbReference>
<comment type="caution">
    <text evidence="4">The sequence shown here is derived from an EMBL/GenBank/DDBJ whole genome shotgun (WGS) entry which is preliminary data.</text>
</comment>
<dbReference type="Gene3D" id="3.40.50.12780">
    <property type="entry name" value="N-terminal domain of ligase-like"/>
    <property type="match status" value="1"/>
</dbReference>
<proteinExistence type="predicted"/>
<accession>A0ABV3PCH4</accession>
<dbReference type="Proteomes" id="UP001555826">
    <property type="component" value="Unassembled WGS sequence"/>
</dbReference>
<sequence length="869" mass="92100">MGEHAGTDVVGAGFTRFSEEHAQGQLLPRIVDVALARADEFVVADPGTRLTGAGLLQRAALVREAVLAHHRADDRDPQEVPVAVLRGHDAGAVAAVVGVVASGHPVVVLDPTTPAVRLRHYVDAAGATLVVSDAERRATAAEVAGTVVDPDSHVGAGDLSDHLAAASALLTRTAAPDDVAVIVYTSGSTGKPKGVACDHRSILHDTWVNSEATGAYPAGSVVAHLLPMAFSAGTTPTLAGLLAGSRLELFDPRRRSVTELPAFLREVGADVLLASPAILRGVVTTLGPQGRLTGLGTVTMAGETVHGAELSAVRRAVGPDCVLRNRYGSTETWLMTEYAISGDDEAPEGATPVGWAVPGARLQVELEDGTLADTGTGRVVLTSRWLGGRYWKNPEKTAEVFADNPDGSRTFRTSDVGTLGPDGCLRLLGRSDHSVKIRGLLVEPGEIDALLFAQPDVREALVVGRPNPRTGRTGLVAYVVPEGSRPQASAVRAVVRENLPSHMVPEHVVFLDALPRTERGKLDRSQLPEPPRSSAPYEVPRSSWEEVVHEQFCAVLELEGISIFDDFFELGGDSLAAEALVSRIESLGADGVNTTGGTSIVAAAPTVASFAVAVRSQTRSARPTLVPLRTEGEGRPLFLVAGAGGAALALRTLAQRLVPGFPVLGLQANGLENRALPDWSVERMARRHVATVREQQPQGPYRLAGHSLGGLIALEMAHQLRRAGQEVELLAVLDSFPPNPALVPVPQYPGLQAKAKEALSLALTGIKAHPGLGHYVRFFRQGNFLQRRYTTDVYPGRTLVVVAADDVDASARRQWEPHLSGSFDIVPVPGEHMSILRDPRVDAVAEQLSREMTGERLEVRSPSEELAGH</sequence>
<evidence type="ECO:0000313" key="5">
    <source>
        <dbReference type="Proteomes" id="UP001555826"/>
    </source>
</evidence>
<evidence type="ECO:0000256" key="1">
    <source>
        <dbReference type="ARBA" id="ARBA00001957"/>
    </source>
</evidence>
<dbReference type="InterPro" id="IPR042099">
    <property type="entry name" value="ANL_N_sf"/>
</dbReference>
<dbReference type="PANTHER" id="PTHR45527:SF1">
    <property type="entry name" value="FATTY ACID SYNTHASE"/>
    <property type="match status" value="1"/>
</dbReference>
<dbReference type="Pfam" id="PF13193">
    <property type="entry name" value="AMP-binding_C"/>
    <property type="match status" value="1"/>
</dbReference>
<dbReference type="EMBL" id="JBFNQN010000017">
    <property type="protein sequence ID" value="MEW9267320.1"/>
    <property type="molecule type" value="Genomic_DNA"/>
</dbReference>
<feature type="region of interest" description="Disordered" evidence="2">
    <location>
        <begin position="520"/>
        <end position="539"/>
    </location>
</feature>
<dbReference type="SUPFAM" id="SSF47336">
    <property type="entry name" value="ACP-like"/>
    <property type="match status" value="1"/>
</dbReference>
<dbReference type="InterPro" id="IPR036736">
    <property type="entry name" value="ACP-like_sf"/>
</dbReference>
<dbReference type="PROSITE" id="PS00455">
    <property type="entry name" value="AMP_BINDING"/>
    <property type="match status" value="1"/>
</dbReference>
<dbReference type="Pfam" id="PF00975">
    <property type="entry name" value="Thioesterase"/>
    <property type="match status" value="1"/>
</dbReference>
<name>A0ABV3PCH4_9ACTN</name>
<comment type="cofactor">
    <cofactor evidence="1">
        <name>pantetheine 4'-phosphate</name>
        <dbReference type="ChEBI" id="CHEBI:47942"/>
    </cofactor>
</comment>
<dbReference type="Gene3D" id="3.30.300.30">
    <property type="match status" value="1"/>
</dbReference>
<reference evidence="4 5" key="1">
    <citation type="submission" date="2024-07" db="EMBL/GenBank/DDBJ databases">
        <authorList>
            <person name="Thanompreechachai J."/>
            <person name="Duangmal K."/>
        </authorList>
    </citation>
    <scope>NUCLEOTIDE SEQUENCE [LARGE SCALE GENOMIC DNA]</scope>
    <source>
        <strain evidence="4 5">KCTC 19886</strain>
    </source>
</reference>
<dbReference type="InterPro" id="IPR020845">
    <property type="entry name" value="AMP-binding_CS"/>
</dbReference>
<organism evidence="4 5">
    <name type="scientific">Kineococcus endophyticus</name>
    <dbReference type="NCBI Taxonomy" id="1181883"/>
    <lineage>
        <taxon>Bacteria</taxon>
        <taxon>Bacillati</taxon>
        <taxon>Actinomycetota</taxon>
        <taxon>Actinomycetes</taxon>
        <taxon>Kineosporiales</taxon>
        <taxon>Kineosporiaceae</taxon>
        <taxon>Kineococcus</taxon>
    </lineage>
</organism>
<protein>
    <submittedName>
        <fullName evidence="4">AMP-binding protein</fullName>
    </submittedName>
</protein>
<dbReference type="InterPro" id="IPR029058">
    <property type="entry name" value="AB_hydrolase_fold"/>
</dbReference>
<dbReference type="InterPro" id="IPR000873">
    <property type="entry name" value="AMP-dep_synth/lig_dom"/>
</dbReference>
<evidence type="ECO:0000256" key="2">
    <source>
        <dbReference type="SAM" id="MobiDB-lite"/>
    </source>
</evidence>
<dbReference type="PANTHER" id="PTHR45527">
    <property type="entry name" value="NONRIBOSOMAL PEPTIDE SYNTHETASE"/>
    <property type="match status" value="1"/>
</dbReference>